<evidence type="ECO:0000313" key="3">
    <source>
        <dbReference type="Proteomes" id="UP001190700"/>
    </source>
</evidence>
<evidence type="ECO:0000256" key="1">
    <source>
        <dbReference type="SAM" id="MobiDB-lite"/>
    </source>
</evidence>
<dbReference type="Proteomes" id="UP001190700">
    <property type="component" value="Unassembled WGS sequence"/>
</dbReference>
<keyword evidence="3" id="KW-1185">Reference proteome</keyword>
<dbReference type="AlphaFoldDB" id="A0AAE0C7J5"/>
<dbReference type="EMBL" id="LGRX02027573">
    <property type="protein sequence ID" value="KAK3249139.1"/>
    <property type="molecule type" value="Genomic_DNA"/>
</dbReference>
<evidence type="ECO:0000313" key="2">
    <source>
        <dbReference type="EMBL" id="KAK3249139.1"/>
    </source>
</evidence>
<accession>A0AAE0C7J5</accession>
<name>A0AAE0C7J5_9CHLO</name>
<protein>
    <submittedName>
        <fullName evidence="2">Uncharacterized protein</fullName>
    </submittedName>
</protein>
<sequence length="138" mass="16104">MDKAGLQCVTKNSAAIKHRPPGAPNKYLRLSLNQVNVNVKSYRDFNAWIFDCPILRYNLDFAHVSSYQKAHKSELEEPRRAMHARSYRAKEHADRVRSDVDEHFRDQEKGTVVMKKLEALFETEEKDAFLRRLAIVKC</sequence>
<reference evidence="2 3" key="1">
    <citation type="journal article" date="2015" name="Genome Biol. Evol.">
        <title>Comparative Genomics of a Bacterivorous Green Alga Reveals Evolutionary Causalities and Consequences of Phago-Mixotrophic Mode of Nutrition.</title>
        <authorList>
            <person name="Burns J.A."/>
            <person name="Paasch A."/>
            <person name="Narechania A."/>
            <person name="Kim E."/>
        </authorList>
    </citation>
    <scope>NUCLEOTIDE SEQUENCE [LARGE SCALE GENOMIC DNA]</scope>
    <source>
        <strain evidence="2 3">PLY_AMNH</strain>
    </source>
</reference>
<proteinExistence type="predicted"/>
<feature type="region of interest" description="Disordered" evidence="1">
    <location>
        <begin position="72"/>
        <end position="92"/>
    </location>
</feature>
<organism evidence="2 3">
    <name type="scientific">Cymbomonas tetramitiformis</name>
    <dbReference type="NCBI Taxonomy" id="36881"/>
    <lineage>
        <taxon>Eukaryota</taxon>
        <taxon>Viridiplantae</taxon>
        <taxon>Chlorophyta</taxon>
        <taxon>Pyramimonadophyceae</taxon>
        <taxon>Pyramimonadales</taxon>
        <taxon>Pyramimonadaceae</taxon>
        <taxon>Cymbomonas</taxon>
    </lineage>
</organism>
<gene>
    <name evidence="2" type="ORF">CYMTET_41402</name>
</gene>
<comment type="caution">
    <text evidence="2">The sequence shown here is derived from an EMBL/GenBank/DDBJ whole genome shotgun (WGS) entry which is preliminary data.</text>
</comment>